<protein>
    <submittedName>
        <fullName evidence="3">Acetyltransferase (GNAT) family protein</fullName>
    </submittedName>
    <submittedName>
        <fullName evidence="2">GNAT family N-acetyltransferase</fullName>
    </submittedName>
</protein>
<dbReference type="Pfam" id="PF13508">
    <property type="entry name" value="Acetyltransf_7"/>
    <property type="match status" value="1"/>
</dbReference>
<dbReference type="SUPFAM" id="SSF55729">
    <property type="entry name" value="Acyl-CoA N-acyltransferases (Nat)"/>
    <property type="match status" value="1"/>
</dbReference>
<dbReference type="AlphaFoldDB" id="A0AAQ1MEQ9"/>
<name>A0AAQ1MEQ9_9FIRM</name>
<reference evidence="4" key="1">
    <citation type="submission" date="2016-11" db="EMBL/GenBank/DDBJ databases">
        <authorList>
            <person name="Jaros S."/>
            <person name="Januszkiewicz K."/>
            <person name="Wedrychowicz H."/>
        </authorList>
    </citation>
    <scope>NUCLEOTIDE SEQUENCE [LARGE SCALE GENOMIC DNA]</scope>
    <source>
        <strain evidence="4">DSM 4029</strain>
    </source>
</reference>
<dbReference type="EMBL" id="WWVX01000005">
    <property type="protein sequence ID" value="MZL69664.1"/>
    <property type="molecule type" value="Genomic_DNA"/>
</dbReference>
<reference evidence="3" key="2">
    <citation type="submission" date="2016-11" db="EMBL/GenBank/DDBJ databases">
        <authorList>
            <person name="Varghese N."/>
            <person name="Submissions S."/>
        </authorList>
    </citation>
    <scope>NUCLEOTIDE SEQUENCE</scope>
    <source>
        <strain evidence="3">DSM 4029</strain>
    </source>
</reference>
<evidence type="ECO:0000313" key="4">
    <source>
        <dbReference type="Proteomes" id="UP000184089"/>
    </source>
</evidence>
<dbReference type="InterPro" id="IPR000182">
    <property type="entry name" value="GNAT_dom"/>
</dbReference>
<evidence type="ECO:0000313" key="3">
    <source>
        <dbReference type="EMBL" id="SHG38689.1"/>
    </source>
</evidence>
<dbReference type="PROSITE" id="PS51186">
    <property type="entry name" value="GNAT"/>
    <property type="match status" value="1"/>
</dbReference>
<gene>
    <name evidence="2" type="ORF">GT747_07835</name>
    <name evidence="3" type="ORF">SAMN05444424_2328</name>
</gene>
<dbReference type="Proteomes" id="UP000474718">
    <property type="component" value="Unassembled WGS sequence"/>
</dbReference>
<comment type="caution">
    <text evidence="3">The sequence shown here is derived from an EMBL/GenBank/DDBJ whole genome shotgun (WGS) entry which is preliminary data.</text>
</comment>
<proteinExistence type="predicted"/>
<dbReference type="EMBL" id="FQVY01000003">
    <property type="protein sequence ID" value="SHG38689.1"/>
    <property type="molecule type" value="Genomic_DNA"/>
</dbReference>
<dbReference type="Proteomes" id="UP000184089">
    <property type="component" value="Unassembled WGS sequence"/>
</dbReference>
<dbReference type="InterPro" id="IPR016181">
    <property type="entry name" value="Acyl_CoA_acyltransferase"/>
</dbReference>
<evidence type="ECO:0000313" key="5">
    <source>
        <dbReference type="Proteomes" id="UP000474718"/>
    </source>
</evidence>
<evidence type="ECO:0000259" key="1">
    <source>
        <dbReference type="PROSITE" id="PS51186"/>
    </source>
</evidence>
<evidence type="ECO:0000313" key="2">
    <source>
        <dbReference type="EMBL" id="MZL69664.1"/>
    </source>
</evidence>
<accession>A0AAQ1MEQ9</accession>
<organism evidence="3 4">
    <name type="scientific">Bittarella massiliensis</name>
    <name type="common">ex Durand et al. 2017</name>
    <dbReference type="NCBI Taxonomy" id="1720313"/>
    <lineage>
        <taxon>Bacteria</taxon>
        <taxon>Bacillati</taxon>
        <taxon>Bacillota</taxon>
        <taxon>Clostridia</taxon>
        <taxon>Eubacteriales</taxon>
        <taxon>Oscillospiraceae</taxon>
        <taxon>Bittarella (ex Durand et al. 2017)</taxon>
    </lineage>
</organism>
<dbReference type="RefSeq" id="WP_073261218.1">
    <property type="nucleotide sequence ID" value="NZ_FQVY01000003.1"/>
</dbReference>
<reference evidence="2 5" key="3">
    <citation type="journal article" date="2019" name="Nat. Med.">
        <title>A library of human gut bacterial isolates paired with longitudinal multiomics data enables mechanistic microbiome research.</title>
        <authorList>
            <person name="Poyet M."/>
            <person name="Groussin M."/>
            <person name="Gibbons S.M."/>
            <person name="Avila-Pacheco J."/>
            <person name="Jiang X."/>
            <person name="Kearney S.M."/>
            <person name="Perrotta A.R."/>
            <person name="Berdy B."/>
            <person name="Zhao S."/>
            <person name="Lieberman T.D."/>
            <person name="Swanson P.K."/>
            <person name="Smith M."/>
            <person name="Roesemann S."/>
            <person name="Alexander J.E."/>
            <person name="Rich S.A."/>
            <person name="Livny J."/>
            <person name="Vlamakis H."/>
            <person name="Clish C."/>
            <person name="Bullock K."/>
            <person name="Deik A."/>
            <person name="Scott J."/>
            <person name="Pierce K.A."/>
            <person name="Xavier R.J."/>
            <person name="Alm E.J."/>
        </authorList>
    </citation>
    <scope>NUCLEOTIDE SEQUENCE [LARGE SCALE GENOMIC DNA]</scope>
    <source>
        <strain evidence="2 5">BIOML-A2</strain>
    </source>
</reference>
<feature type="domain" description="N-acetyltransferase" evidence="1">
    <location>
        <begin position="103"/>
        <end position="235"/>
    </location>
</feature>
<dbReference type="Gene3D" id="3.40.630.30">
    <property type="match status" value="1"/>
</dbReference>
<sequence length="235" mass="25113">MPSIDPLAPGGALPLKGREGSLTAVKLAALYRVWEPALGARFYRFSGGGALCTLGEQATVCLADAGQWPQAEEFLRFCGVRRYLVDLPVGGEERRVLACRCPAEGHPAAESPPLAEVSALLARWDAAFGSPAFYGELSHRLRHGAALLAGVRADGALRATAGVYALDLVSRQGVIEQVYTQPQYRGRGLAARALADLRAALPGCRLLLCCAPERVSFYQSQGFTPCQSTWEGIIQ</sequence>
<dbReference type="GO" id="GO:0016747">
    <property type="term" value="F:acyltransferase activity, transferring groups other than amino-acyl groups"/>
    <property type="evidence" value="ECO:0007669"/>
    <property type="project" value="InterPro"/>
</dbReference>
<keyword evidence="5" id="KW-1185">Reference proteome</keyword>